<proteinExistence type="predicted"/>
<accession>A0AAV2SI60</accession>
<reference evidence="1 2" key="1">
    <citation type="submission" date="2024-05" db="EMBL/GenBank/DDBJ databases">
        <authorList>
            <person name="Wallberg A."/>
        </authorList>
    </citation>
    <scope>NUCLEOTIDE SEQUENCE [LARGE SCALE GENOMIC DNA]</scope>
</reference>
<keyword evidence="2" id="KW-1185">Reference proteome</keyword>
<evidence type="ECO:0000313" key="1">
    <source>
        <dbReference type="EMBL" id="CAL4191856.1"/>
    </source>
</evidence>
<dbReference type="EMBL" id="CAXKWB010068353">
    <property type="protein sequence ID" value="CAL4191856.1"/>
    <property type="molecule type" value="Genomic_DNA"/>
</dbReference>
<protein>
    <submittedName>
        <fullName evidence="1">Uncharacterized protein</fullName>
    </submittedName>
</protein>
<evidence type="ECO:0000313" key="2">
    <source>
        <dbReference type="Proteomes" id="UP001497623"/>
    </source>
</evidence>
<gene>
    <name evidence="1" type="ORF">MNOR_LOCUS36675</name>
</gene>
<organism evidence="1 2">
    <name type="scientific">Meganyctiphanes norvegica</name>
    <name type="common">Northern krill</name>
    <name type="synonym">Thysanopoda norvegica</name>
    <dbReference type="NCBI Taxonomy" id="48144"/>
    <lineage>
        <taxon>Eukaryota</taxon>
        <taxon>Metazoa</taxon>
        <taxon>Ecdysozoa</taxon>
        <taxon>Arthropoda</taxon>
        <taxon>Crustacea</taxon>
        <taxon>Multicrustacea</taxon>
        <taxon>Malacostraca</taxon>
        <taxon>Eumalacostraca</taxon>
        <taxon>Eucarida</taxon>
        <taxon>Euphausiacea</taxon>
        <taxon>Euphausiidae</taxon>
        <taxon>Meganyctiphanes</taxon>
    </lineage>
</organism>
<dbReference type="Proteomes" id="UP001497623">
    <property type="component" value="Unassembled WGS sequence"/>
</dbReference>
<feature type="non-terminal residue" evidence="1">
    <location>
        <position position="1"/>
    </location>
</feature>
<dbReference type="AlphaFoldDB" id="A0AAV2SI60"/>
<sequence>PLCSNSASACMYVCAICSVSNLDSFLSLPSAGTTSRRRSYASFSPCIRRLSRLFACMRRFLLMSVFTGNCCRLRLRSGCSSIPREWISVSVGVSNLCNPLTPGCQDASAWLLVV</sequence>
<comment type="caution">
    <text evidence="1">The sequence shown here is derived from an EMBL/GenBank/DDBJ whole genome shotgun (WGS) entry which is preliminary data.</text>
</comment>
<name>A0AAV2SI60_MEGNR</name>